<dbReference type="EC" id="2.4.1.-" evidence="11"/>
<dbReference type="Proteomes" id="UP001489004">
    <property type="component" value="Unassembled WGS sequence"/>
</dbReference>
<comment type="pathway">
    <text evidence="2 11">Glycolipid biosynthesis; glycosylphosphatidylinositol-anchor biosynthesis.</text>
</comment>
<comment type="function">
    <text evidence="11">Mannosyltransferase involved in glycosylphosphatidylinositol-anchor biosynthesis.</text>
</comment>
<keyword evidence="7 11" id="KW-0812">Transmembrane</keyword>
<gene>
    <name evidence="12" type="ORF">WJX72_005101</name>
</gene>
<dbReference type="PANTHER" id="PTHR12468">
    <property type="entry name" value="GPI MANNOSYLTRANSFERASE 2"/>
    <property type="match status" value="1"/>
</dbReference>
<comment type="caution">
    <text evidence="12">The sequence shown here is derived from an EMBL/GenBank/DDBJ whole genome shotgun (WGS) entry which is preliminary data.</text>
</comment>
<evidence type="ECO:0000256" key="4">
    <source>
        <dbReference type="ARBA" id="ARBA00022502"/>
    </source>
</evidence>
<evidence type="ECO:0000256" key="10">
    <source>
        <dbReference type="ARBA" id="ARBA00023136"/>
    </source>
</evidence>
<feature type="transmembrane region" description="Helical" evidence="11">
    <location>
        <begin position="235"/>
        <end position="253"/>
    </location>
</feature>
<feature type="transmembrane region" description="Helical" evidence="11">
    <location>
        <begin position="328"/>
        <end position="348"/>
    </location>
</feature>
<dbReference type="GO" id="GO:0006506">
    <property type="term" value="P:GPI anchor biosynthetic process"/>
    <property type="evidence" value="ECO:0007669"/>
    <property type="project" value="UniProtKB-KW"/>
</dbReference>
<sequence>MHAAVGSAGGWLGQAAKRMTVWDSVFFTRVAQCGYEYEHFHAFFPLLPGLLRLAQVSVQHAVTQPEGWAEVCGLLLSNIAFVASALLFCRLSSGVLQNERLTRMATLLYIFNPASVFHSALYTESIFGLATFAAMHYAQRHHMLAAASLFALSSAARSNGVLGCWFIIHPTLVGLGRCGRTARKVVRSLLCMMGYSCLIAAPLIAFQYHGYTTFCGGLRGDSSLLPSWCNTRLPYLYGYIQANYWGVGFFRYYQLKQLPNFFLAAPVLFLPKSGYLADDVAVYVYHWALMSAVVIFLMHIQVATRFLSCCPPLFWYAAHLYSIQGGQWIWAFWLSYVALGAVLFPNFYPWT</sequence>
<proteinExistence type="inferred from homology"/>
<keyword evidence="6 11" id="KW-0808">Transferase</keyword>
<evidence type="ECO:0000256" key="9">
    <source>
        <dbReference type="ARBA" id="ARBA00022989"/>
    </source>
</evidence>
<keyword evidence="8 11" id="KW-0256">Endoplasmic reticulum</keyword>
<keyword evidence="10 11" id="KW-0472">Membrane</keyword>
<dbReference type="GO" id="GO:0031501">
    <property type="term" value="C:mannosyltransferase complex"/>
    <property type="evidence" value="ECO:0007669"/>
    <property type="project" value="TreeGrafter"/>
</dbReference>
<feature type="transmembrane region" description="Helical" evidence="11">
    <location>
        <begin position="101"/>
        <end position="123"/>
    </location>
</feature>
<evidence type="ECO:0000256" key="8">
    <source>
        <dbReference type="ARBA" id="ARBA00022824"/>
    </source>
</evidence>
<reference evidence="12 13" key="1">
    <citation type="journal article" date="2024" name="Nat. Commun.">
        <title>Phylogenomics reveals the evolutionary origins of lichenization in chlorophyte algae.</title>
        <authorList>
            <person name="Puginier C."/>
            <person name="Libourel C."/>
            <person name="Otte J."/>
            <person name="Skaloud P."/>
            <person name="Haon M."/>
            <person name="Grisel S."/>
            <person name="Petersen M."/>
            <person name="Berrin J.G."/>
            <person name="Delaux P.M."/>
            <person name="Dal Grande F."/>
            <person name="Keller J."/>
        </authorList>
    </citation>
    <scope>NUCLEOTIDE SEQUENCE [LARGE SCALE GENOMIC DNA]</scope>
    <source>
        <strain evidence="12 13">SAG 2043</strain>
    </source>
</reference>
<evidence type="ECO:0000256" key="11">
    <source>
        <dbReference type="RuleBase" id="RU363112"/>
    </source>
</evidence>
<keyword evidence="9 11" id="KW-1133">Transmembrane helix</keyword>
<feature type="transmembrane region" description="Helical" evidence="11">
    <location>
        <begin position="143"/>
        <end position="168"/>
    </location>
</feature>
<evidence type="ECO:0000256" key="3">
    <source>
        <dbReference type="ARBA" id="ARBA00008698"/>
    </source>
</evidence>
<dbReference type="PANTHER" id="PTHR12468:SF2">
    <property type="entry name" value="GPI MANNOSYLTRANSFERASE 2"/>
    <property type="match status" value="1"/>
</dbReference>
<dbReference type="GO" id="GO:0000009">
    <property type="term" value="F:alpha-1,6-mannosyltransferase activity"/>
    <property type="evidence" value="ECO:0007669"/>
    <property type="project" value="InterPro"/>
</dbReference>
<comment type="subcellular location">
    <subcellularLocation>
        <location evidence="1 11">Endoplasmic reticulum membrane</location>
        <topology evidence="1 11">Multi-pass membrane protein</topology>
    </subcellularLocation>
</comment>
<protein>
    <recommendedName>
        <fullName evidence="11">GPI mannosyltransferase 2</fullName>
        <ecNumber evidence="11">2.4.1.-</ecNumber>
    </recommendedName>
</protein>
<feature type="transmembrane region" description="Helical" evidence="11">
    <location>
        <begin position="283"/>
        <end position="307"/>
    </location>
</feature>
<evidence type="ECO:0000313" key="13">
    <source>
        <dbReference type="Proteomes" id="UP001489004"/>
    </source>
</evidence>
<feature type="transmembrane region" description="Helical" evidence="11">
    <location>
        <begin position="67"/>
        <end position="89"/>
    </location>
</feature>
<keyword evidence="5 11" id="KW-0328">Glycosyltransferase</keyword>
<evidence type="ECO:0000256" key="2">
    <source>
        <dbReference type="ARBA" id="ARBA00004687"/>
    </source>
</evidence>
<evidence type="ECO:0000256" key="5">
    <source>
        <dbReference type="ARBA" id="ARBA00022676"/>
    </source>
</evidence>
<evidence type="ECO:0000256" key="7">
    <source>
        <dbReference type="ARBA" id="ARBA00022692"/>
    </source>
</evidence>
<dbReference type="Pfam" id="PF04188">
    <property type="entry name" value="Mannosyl_trans2"/>
    <property type="match status" value="2"/>
</dbReference>
<accession>A0AAW1P6C9</accession>
<keyword evidence="4 11" id="KW-0337">GPI-anchor biosynthesis</keyword>
<evidence type="ECO:0000256" key="6">
    <source>
        <dbReference type="ARBA" id="ARBA00022679"/>
    </source>
</evidence>
<dbReference type="GO" id="GO:0004376">
    <property type="term" value="F:GPI mannosyltransferase activity"/>
    <property type="evidence" value="ECO:0007669"/>
    <property type="project" value="InterPro"/>
</dbReference>
<comment type="similarity">
    <text evidence="3 11">Belongs to the PIGV family.</text>
</comment>
<evidence type="ECO:0000256" key="1">
    <source>
        <dbReference type="ARBA" id="ARBA00004477"/>
    </source>
</evidence>
<keyword evidence="13" id="KW-1185">Reference proteome</keyword>
<dbReference type="EMBL" id="JALJOR010000014">
    <property type="protein sequence ID" value="KAK9806201.1"/>
    <property type="molecule type" value="Genomic_DNA"/>
</dbReference>
<evidence type="ECO:0000313" key="12">
    <source>
        <dbReference type="EMBL" id="KAK9806201.1"/>
    </source>
</evidence>
<comment type="caution">
    <text evidence="11">Lacks conserved residue(s) required for the propagation of feature annotation.</text>
</comment>
<name>A0AAW1P6C9_9CHLO</name>
<dbReference type="InterPro" id="IPR007315">
    <property type="entry name" value="PIG-V/Gpi18"/>
</dbReference>
<dbReference type="GO" id="GO:0005789">
    <property type="term" value="C:endoplasmic reticulum membrane"/>
    <property type="evidence" value="ECO:0007669"/>
    <property type="project" value="UniProtKB-SubCell"/>
</dbReference>
<organism evidence="12 13">
    <name type="scientific">[Myrmecia] bisecta</name>
    <dbReference type="NCBI Taxonomy" id="41462"/>
    <lineage>
        <taxon>Eukaryota</taxon>
        <taxon>Viridiplantae</taxon>
        <taxon>Chlorophyta</taxon>
        <taxon>core chlorophytes</taxon>
        <taxon>Trebouxiophyceae</taxon>
        <taxon>Trebouxiales</taxon>
        <taxon>Trebouxiaceae</taxon>
        <taxon>Myrmecia</taxon>
    </lineage>
</organism>
<dbReference type="AlphaFoldDB" id="A0AAW1P6C9"/>
<feature type="transmembrane region" description="Helical" evidence="11">
    <location>
        <begin position="189"/>
        <end position="208"/>
    </location>
</feature>